<keyword evidence="4 9" id="KW-0489">Methyltransferase</keyword>
<dbReference type="Gene3D" id="3.40.50.150">
    <property type="entry name" value="Vaccinia Virus protein VP39"/>
    <property type="match status" value="2"/>
</dbReference>
<keyword evidence="10" id="KW-1133">Transmembrane helix</keyword>
<dbReference type="EMBL" id="LFZO01000516">
    <property type="protein sequence ID" value="KXT07897.1"/>
    <property type="molecule type" value="Genomic_DNA"/>
</dbReference>
<feature type="domain" description="Ribosomal RNA methyltransferase FtsJ" evidence="11">
    <location>
        <begin position="785"/>
        <end position="1017"/>
    </location>
</feature>
<evidence type="ECO:0000256" key="5">
    <source>
        <dbReference type="ARBA" id="ARBA00022679"/>
    </source>
</evidence>
<evidence type="ECO:0000256" key="10">
    <source>
        <dbReference type="SAM" id="Phobius"/>
    </source>
</evidence>
<keyword evidence="10" id="KW-0812">Transmembrane</keyword>
<feature type="transmembrane region" description="Helical" evidence="10">
    <location>
        <begin position="281"/>
        <end position="302"/>
    </location>
</feature>
<dbReference type="GO" id="GO:0106340">
    <property type="term" value="F:tRNA (guanosine(34)-2'-O)-methyltransferase activity"/>
    <property type="evidence" value="ECO:0007669"/>
    <property type="project" value="UniProtKB-ARBA"/>
</dbReference>
<feature type="transmembrane region" description="Helical" evidence="10">
    <location>
        <begin position="669"/>
        <end position="690"/>
    </location>
</feature>
<evidence type="ECO:0000313" key="14">
    <source>
        <dbReference type="Proteomes" id="UP000073492"/>
    </source>
</evidence>
<dbReference type="FunFam" id="3.40.50.150:FF:000176">
    <property type="entry name" value="tRNA (cytidine(32)/guanosine(34)-2'-O)-methyltransferase"/>
    <property type="match status" value="1"/>
</dbReference>
<evidence type="ECO:0000259" key="12">
    <source>
        <dbReference type="Pfam" id="PF13649"/>
    </source>
</evidence>
<dbReference type="InterPro" id="IPR029063">
    <property type="entry name" value="SAM-dependent_MTases_sf"/>
</dbReference>
<evidence type="ECO:0000256" key="8">
    <source>
        <dbReference type="ARBA" id="ARBA00048902"/>
    </source>
</evidence>
<comment type="catalytic activity">
    <reaction evidence="8 9">
        <text>cytidine(32)/guanosine(34) in tRNA + 2 S-adenosyl-L-methionine = 2'-O-methylcytidine(32)/2'-O-methylguanosine(34) in tRNA + 2 S-adenosyl-L-homocysteine + 2 H(+)</text>
        <dbReference type="Rhea" id="RHEA:42396"/>
        <dbReference type="Rhea" id="RHEA-COMP:10246"/>
        <dbReference type="Rhea" id="RHEA-COMP:10247"/>
        <dbReference type="ChEBI" id="CHEBI:15378"/>
        <dbReference type="ChEBI" id="CHEBI:57856"/>
        <dbReference type="ChEBI" id="CHEBI:59789"/>
        <dbReference type="ChEBI" id="CHEBI:74269"/>
        <dbReference type="ChEBI" id="CHEBI:74445"/>
        <dbReference type="ChEBI" id="CHEBI:74495"/>
        <dbReference type="ChEBI" id="CHEBI:82748"/>
        <dbReference type="EC" id="2.1.1.205"/>
    </reaction>
</comment>
<proteinExistence type="inferred from homology"/>
<feature type="binding site" evidence="9">
    <location>
        <position position="817"/>
    </location>
    <ligand>
        <name>S-adenosyl-L-methionine</name>
        <dbReference type="ChEBI" id="CHEBI:59789"/>
    </ligand>
</feature>
<keyword evidence="10" id="KW-0472">Membrane</keyword>
<feature type="domain" description="Methyltransferase" evidence="12">
    <location>
        <begin position="117"/>
        <end position="210"/>
    </location>
</feature>
<dbReference type="Proteomes" id="UP000073492">
    <property type="component" value="Unassembled WGS sequence"/>
</dbReference>
<dbReference type="GO" id="GO:0002128">
    <property type="term" value="P:tRNA nucleoside ribose methylation"/>
    <property type="evidence" value="ECO:0007669"/>
    <property type="project" value="UniProtKB-UniRule"/>
</dbReference>
<comment type="function">
    <text evidence="9">Methylates the 2'-O-ribose of nucleotides at positions 32 and 34 of the tRNA anticodon loop of substrate tRNAs.</text>
</comment>
<protein>
    <recommendedName>
        <fullName evidence="9">Putative tRNA (cytidine(32)/guanosine(34)-2'-O)-methyltransferase</fullName>
        <ecNumber evidence="9">2.1.1.205</ecNumber>
    </recommendedName>
    <alternativeName>
        <fullName evidence="9">2'-O-ribose RNA methyltransferase TRM7 homolog</fullName>
    </alternativeName>
</protein>
<evidence type="ECO:0000256" key="7">
    <source>
        <dbReference type="ARBA" id="ARBA00022694"/>
    </source>
</evidence>
<dbReference type="InterPro" id="IPR050375">
    <property type="entry name" value="MFS_TsgA-like"/>
</dbReference>
<dbReference type="InterPro" id="IPR028590">
    <property type="entry name" value="RNA_methyltr_E_TRM7"/>
</dbReference>
<feature type="binding site" evidence="9">
    <location>
        <position position="896"/>
    </location>
    <ligand>
        <name>S-adenosyl-L-methionine</name>
        <dbReference type="ChEBI" id="CHEBI:59789"/>
    </ligand>
</feature>
<dbReference type="CDD" id="cd17394">
    <property type="entry name" value="MFS_FucP_like"/>
    <property type="match status" value="1"/>
</dbReference>
<dbReference type="OrthoDB" id="546893at2759"/>
<accession>A0A139HZP3</accession>
<dbReference type="GO" id="GO:0005737">
    <property type="term" value="C:cytoplasm"/>
    <property type="evidence" value="ECO:0007669"/>
    <property type="project" value="UniProtKB-SubCell"/>
</dbReference>
<feature type="transmembrane region" description="Helical" evidence="10">
    <location>
        <begin position="640"/>
        <end position="657"/>
    </location>
</feature>
<dbReference type="AlphaFoldDB" id="A0A139HZP3"/>
<dbReference type="PANTHER" id="PTHR43702">
    <property type="entry name" value="L-FUCOSE-PROTON SYMPORTER"/>
    <property type="match status" value="1"/>
</dbReference>
<dbReference type="InterPro" id="IPR011701">
    <property type="entry name" value="MFS"/>
</dbReference>
<evidence type="ECO:0000259" key="11">
    <source>
        <dbReference type="Pfam" id="PF01728"/>
    </source>
</evidence>
<dbReference type="Pfam" id="PF01728">
    <property type="entry name" value="FtsJ"/>
    <property type="match status" value="1"/>
</dbReference>
<dbReference type="SUPFAM" id="SSF53335">
    <property type="entry name" value="S-adenosyl-L-methionine-dependent methyltransferases"/>
    <property type="match status" value="2"/>
</dbReference>
<feature type="transmembrane region" description="Helical" evidence="10">
    <location>
        <begin position="350"/>
        <end position="368"/>
    </location>
</feature>
<name>A0A139HZP3_9PEZI</name>
<evidence type="ECO:0000313" key="13">
    <source>
        <dbReference type="EMBL" id="KXT07897.1"/>
    </source>
</evidence>
<dbReference type="Gene3D" id="1.20.1250.20">
    <property type="entry name" value="MFS general substrate transporter like domains"/>
    <property type="match status" value="2"/>
</dbReference>
<feature type="transmembrane region" description="Helical" evidence="10">
    <location>
        <begin position="380"/>
        <end position="399"/>
    </location>
</feature>
<gene>
    <name evidence="13" type="ORF">AC579_1629</name>
</gene>
<dbReference type="GO" id="GO:0005886">
    <property type="term" value="C:plasma membrane"/>
    <property type="evidence" value="ECO:0007669"/>
    <property type="project" value="UniProtKB-SubCell"/>
</dbReference>
<evidence type="ECO:0000256" key="6">
    <source>
        <dbReference type="ARBA" id="ARBA00022691"/>
    </source>
</evidence>
<sequence>MALCGIVVLKILPISIDKYLVLLNLNRYLKVESQQKVVTIGKNITMGDIGLSQAQNANAHQENVECDVGHFGKDGYWLRRGGIESQRLDRQHQLLEKTVGYLLHPDIEESLEPNARIADMGTGTGIVVVDLASRLPTTMSFDGFDLSPDQYSQDLPANVCLKVLDAKATPPPEVRNQYDVIHLRYLNSAMNEKDWRLVTDTVFNMLKPGGWVQWLEADFGGARWEPGRALLESRLGNHINHSPTPIIHLTNTLLNPTAMAGGGVPTDAPGIAGGYLTGRKLIYPLALVISLFFLWGFSYGLLDVLNKHFQTVLGVTKLESTGLQVMYFGGGYLMFSPIAAEVMKRKGYKFTILMGLSLYSLGAIMFWPTAHFSSPSNQKASFGGFLACTLVIACGLATLETAANSYAVVIGHPATASARLQFCQSWNGVASFVGPLIASKAFFTGENQNSLTNVQYVYLAVACAGAAVAVLFFLSKLPEVQEAAVRSASIVAGDSEDLAVDHYGNVITDKPLYKEWNMIGGFVAQFSYVGAQVTCGSFFINYATENATFSSAQASNMLSYALITFTVGRFIATALATVFESNFLLVVYASCAIALNAYVAAGSGTPAVAVLIVIFFFMAPMYPTIFTLGTANLGKNTRRGAGILVMGVSGGAVFPPIQGAVADAANTRISFVVPLVGFVIVLAYVAKHWVSHGFHVLRVKGEKMVATTLEGGAVGGAVQTVHWDEKRLSVVGIEQVRRNSLGPVNPVNMGGYSYQGTEPRKGRKMGKSSKDKRDVYYRLAKEQGWRARSAFKLLQLDEEFNLFEGVNRVVDLCAAPGSWSQVLSRILIKGEKFGRAAWEDKRYKALLKYQEGNGGHVVGNEPIEAPKTAPRKDVKIVAIDLQPMSPLEGIVCLKADITHPSTIPLLLKALDPDYDPRTSSTEAVLQPVDLVVSDGAPDVTGLHDLDSYVQSQLVWAALNLALCVLKPGGKFVAKVFRQEFMHILYAQLKIVFEGVTVAKPRSSRASSVEAFIVCTNFRPPEGFKASLDNPLGTTRQLEPQRESMEAAAREVRVKREDGVTELHVDDTQGDSGKGTRWIAPFLACGDLSAFDADASHKLPEGHVSLDPIQPPTAPPYRAALEERKKMGGAYGKTKLAST</sequence>
<dbReference type="Pfam" id="PF07690">
    <property type="entry name" value="MFS_1"/>
    <property type="match status" value="1"/>
</dbReference>
<keyword evidence="6 9" id="KW-0949">S-adenosyl-L-methionine</keyword>
<reference evidence="13 14" key="1">
    <citation type="submission" date="2015-07" db="EMBL/GenBank/DDBJ databases">
        <title>Comparative genomics of the Sigatoka disease complex on banana suggests a link between parallel evolutionary changes in Pseudocercospora fijiensis and Pseudocercospora eumusae and increased virulence on the banana host.</title>
        <authorList>
            <person name="Chang T.-C."/>
            <person name="Salvucci A."/>
            <person name="Crous P.W."/>
            <person name="Stergiopoulos I."/>
        </authorList>
    </citation>
    <scope>NUCLEOTIDE SEQUENCE [LARGE SCALE GENOMIC DNA]</scope>
    <source>
        <strain evidence="13 14">CBS 116634</strain>
    </source>
</reference>
<evidence type="ECO:0000256" key="9">
    <source>
        <dbReference type="HAMAP-Rule" id="MF_03162"/>
    </source>
</evidence>
<dbReference type="InterPro" id="IPR002877">
    <property type="entry name" value="RNA_MeTrfase_FtsJ_dom"/>
</dbReference>
<organism evidence="13 14">
    <name type="scientific">Pseudocercospora musae</name>
    <dbReference type="NCBI Taxonomy" id="113226"/>
    <lineage>
        <taxon>Eukaryota</taxon>
        <taxon>Fungi</taxon>
        <taxon>Dikarya</taxon>
        <taxon>Ascomycota</taxon>
        <taxon>Pezizomycotina</taxon>
        <taxon>Dothideomycetes</taxon>
        <taxon>Dothideomycetidae</taxon>
        <taxon>Mycosphaerellales</taxon>
        <taxon>Mycosphaerellaceae</taxon>
        <taxon>Pseudocercospora</taxon>
    </lineage>
</organism>
<comment type="caution">
    <text evidence="13">The sequence shown here is derived from an EMBL/GenBank/DDBJ whole genome shotgun (WGS) entry which is preliminary data.</text>
</comment>
<evidence type="ECO:0000256" key="1">
    <source>
        <dbReference type="ARBA" id="ARBA00004429"/>
    </source>
</evidence>
<dbReference type="SUPFAM" id="SSF103473">
    <property type="entry name" value="MFS general substrate transporter"/>
    <property type="match status" value="1"/>
</dbReference>
<dbReference type="EC" id="2.1.1.205" evidence="9"/>
<dbReference type="InterPro" id="IPR036259">
    <property type="entry name" value="MFS_trans_sf"/>
</dbReference>
<feature type="binding site" evidence="9">
    <location>
        <position position="934"/>
    </location>
    <ligand>
        <name>S-adenosyl-L-methionine</name>
        <dbReference type="ChEBI" id="CHEBI:59789"/>
    </ligand>
</feature>
<dbReference type="PANTHER" id="PTHR43702:SF3">
    <property type="entry name" value="PROTEIN TSGA"/>
    <property type="match status" value="1"/>
</dbReference>
<evidence type="ECO:0000256" key="3">
    <source>
        <dbReference type="ARBA" id="ARBA00022490"/>
    </source>
</evidence>
<dbReference type="InterPro" id="IPR015507">
    <property type="entry name" value="rRNA-MeTfrase_E"/>
</dbReference>
<dbReference type="HAMAP" id="MF_01547">
    <property type="entry name" value="RNA_methyltr_E"/>
    <property type="match status" value="1"/>
</dbReference>
<feature type="binding site" evidence="9">
    <location>
        <position position="819"/>
    </location>
    <ligand>
        <name>S-adenosyl-L-methionine</name>
        <dbReference type="ChEBI" id="CHEBI:59789"/>
    </ligand>
</feature>
<feature type="transmembrane region" description="Helical" evidence="10">
    <location>
        <begin position="607"/>
        <end position="628"/>
    </location>
</feature>
<feature type="active site" description="Proton acceptor" evidence="9">
    <location>
        <position position="974"/>
    </location>
</feature>
<keyword evidence="3 9" id="KW-0963">Cytoplasm</keyword>
<comment type="subcellular location">
    <subcellularLocation>
        <location evidence="1">Cell inner membrane</location>
        <topology evidence="1">Multi-pass membrane protein</topology>
    </subcellularLocation>
    <subcellularLocation>
        <location evidence="9">Cytoplasm</location>
    </subcellularLocation>
</comment>
<dbReference type="STRING" id="113226.A0A139HZP3"/>
<dbReference type="InterPro" id="IPR041698">
    <property type="entry name" value="Methyltransf_25"/>
</dbReference>
<dbReference type="GO" id="GO:0022857">
    <property type="term" value="F:transmembrane transporter activity"/>
    <property type="evidence" value="ECO:0007669"/>
    <property type="project" value="InterPro"/>
</dbReference>
<keyword evidence="14" id="KW-1185">Reference proteome</keyword>
<keyword evidence="2" id="KW-1003">Cell membrane</keyword>
<dbReference type="Pfam" id="PF13649">
    <property type="entry name" value="Methyltransf_25"/>
    <property type="match status" value="1"/>
</dbReference>
<dbReference type="HAMAP" id="MF_03162">
    <property type="entry name" value="RNA_methyltr_E_TRM7"/>
    <property type="match status" value="1"/>
</dbReference>
<feature type="binding site" evidence="9">
    <location>
        <position position="880"/>
    </location>
    <ligand>
        <name>S-adenosyl-L-methionine</name>
        <dbReference type="ChEBI" id="CHEBI:59789"/>
    </ligand>
</feature>
<dbReference type="CDD" id="cd02440">
    <property type="entry name" value="AdoMet_MTases"/>
    <property type="match status" value="1"/>
</dbReference>
<keyword evidence="5 9" id="KW-0808">Transferase</keyword>
<feature type="transmembrane region" description="Helical" evidence="10">
    <location>
        <begin position="583"/>
        <end position="601"/>
    </location>
</feature>
<keyword evidence="7 9" id="KW-0819">tRNA processing</keyword>
<comment type="similarity">
    <text evidence="9">Belongs to the class I-like SAM-binding methyltransferase superfamily. RNA methyltransferase RlmE family. TRM7 subfamily.</text>
</comment>
<dbReference type="GO" id="GO:0002181">
    <property type="term" value="P:cytoplasmic translation"/>
    <property type="evidence" value="ECO:0007669"/>
    <property type="project" value="UniProtKB-UniRule"/>
</dbReference>
<feature type="transmembrane region" description="Helical" evidence="10">
    <location>
        <begin position="557"/>
        <end position="576"/>
    </location>
</feature>
<evidence type="ECO:0000256" key="2">
    <source>
        <dbReference type="ARBA" id="ARBA00022475"/>
    </source>
</evidence>
<feature type="transmembrane region" description="Helical" evidence="10">
    <location>
        <begin position="322"/>
        <end position="343"/>
    </location>
</feature>
<evidence type="ECO:0000256" key="4">
    <source>
        <dbReference type="ARBA" id="ARBA00022603"/>
    </source>
</evidence>
<feature type="transmembrane region" description="Helical" evidence="10">
    <location>
        <begin position="456"/>
        <end position="474"/>
    </location>
</feature>